<feature type="region of interest" description="Disordered" evidence="2">
    <location>
        <begin position="336"/>
        <end position="443"/>
    </location>
</feature>
<protein>
    <recommendedName>
        <fullName evidence="7">CCHC-type domain-containing protein</fullName>
    </recommendedName>
</protein>
<dbReference type="CDD" id="cd01650">
    <property type="entry name" value="RT_nLTR_like"/>
    <property type="match status" value="1"/>
</dbReference>
<accession>A0A8H7V7T7</accession>
<feature type="domain" description="CCHC-type" evidence="3">
    <location>
        <begin position="311"/>
        <end position="327"/>
    </location>
</feature>
<dbReference type="SUPFAM" id="SSF57756">
    <property type="entry name" value="Retrovirus zinc finger-like domains"/>
    <property type="match status" value="1"/>
</dbReference>
<dbReference type="GO" id="GO:0008270">
    <property type="term" value="F:zinc ion binding"/>
    <property type="evidence" value="ECO:0007669"/>
    <property type="project" value="UniProtKB-KW"/>
</dbReference>
<evidence type="ECO:0008006" key="7">
    <source>
        <dbReference type="Google" id="ProtNLM"/>
    </source>
</evidence>
<evidence type="ECO:0000256" key="1">
    <source>
        <dbReference type="PROSITE-ProRule" id="PRU00047"/>
    </source>
</evidence>
<dbReference type="Gene3D" id="3.60.10.10">
    <property type="entry name" value="Endonuclease/exonuclease/phosphatase"/>
    <property type="match status" value="1"/>
</dbReference>
<evidence type="ECO:0000313" key="5">
    <source>
        <dbReference type="EMBL" id="KAG2204399.1"/>
    </source>
</evidence>
<feature type="region of interest" description="Disordered" evidence="2">
    <location>
        <begin position="1"/>
        <end position="30"/>
    </location>
</feature>
<dbReference type="PROSITE" id="PS50878">
    <property type="entry name" value="RT_POL"/>
    <property type="match status" value="1"/>
</dbReference>
<keyword evidence="1" id="KW-0862">Zinc</keyword>
<feature type="compositionally biased region" description="Polar residues" evidence="2">
    <location>
        <begin position="477"/>
        <end position="492"/>
    </location>
</feature>
<dbReference type="SUPFAM" id="SSF56672">
    <property type="entry name" value="DNA/RNA polymerases"/>
    <property type="match status" value="1"/>
</dbReference>
<dbReference type="InterPro" id="IPR036875">
    <property type="entry name" value="Znf_CCHC_sf"/>
</dbReference>
<reference evidence="5" key="1">
    <citation type="submission" date="2020-12" db="EMBL/GenBank/DDBJ databases">
        <title>Metabolic potential, ecology and presence of endohyphal bacteria is reflected in genomic diversity of Mucoromycotina.</title>
        <authorList>
            <person name="Muszewska A."/>
            <person name="Okrasinska A."/>
            <person name="Steczkiewicz K."/>
            <person name="Drgas O."/>
            <person name="Orlowska M."/>
            <person name="Perlinska-Lenart U."/>
            <person name="Aleksandrzak-Piekarczyk T."/>
            <person name="Szatraj K."/>
            <person name="Zielenkiewicz U."/>
            <person name="Pilsyk S."/>
            <person name="Malc E."/>
            <person name="Mieczkowski P."/>
            <person name="Kruszewska J.S."/>
            <person name="Biernat P."/>
            <person name="Pawlowska J."/>
        </authorList>
    </citation>
    <scope>NUCLEOTIDE SEQUENCE</scope>
    <source>
        <strain evidence="5">CBS 226.32</strain>
    </source>
</reference>
<evidence type="ECO:0000259" key="3">
    <source>
        <dbReference type="PROSITE" id="PS50158"/>
    </source>
</evidence>
<dbReference type="GO" id="GO:0003676">
    <property type="term" value="F:nucleic acid binding"/>
    <property type="evidence" value="ECO:0007669"/>
    <property type="project" value="InterPro"/>
</dbReference>
<gene>
    <name evidence="5" type="ORF">INT46_006191</name>
</gene>
<keyword evidence="6" id="KW-1185">Reference proteome</keyword>
<dbReference type="InterPro" id="IPR000477">
    <property type="entry name" value="RT_dom"/>
</dbReference>
<feature type="region of interest" description="Disordered" evidence="2">
    <location>
        <begin position="459"/>
        <end position="499"/>
    </location>
</feature>
<proteinExistence type="predicted"/>
<name>A0A8H7V7T7_9FUNG</name>
<dbReference type="PROSITE" id="PS50158">
    <property type="entry name" value="ZF_CCHC"/>
    <property type="match status" value="1"/>
</dbReference>
<dbReference type="Proteomes" id="UP000650833">
    <property type="component" value="Unassembled WGS sequence"/>
</dbReference>
<evidence type="ECO:0000313" key="6">
    <source>
        <dbReference type="Proteomes" id="UP000650833"/>
    </source>
</evidence>
<evidence type="ECO:0000256" key="2">
    <source>
        <dbReference type="SAM" id="MobiDB-lite"/>
    </source>
</evidence>
<dbReference type="Pfam" id="PF00078">
    <property type="entry name" value="RVT_1"/>
    <property type="match status" value="1"/>
</dbReference>
<feature type="compositionally biased region" description="Polar residues" evidence="2">
    <location>
        <begin position="367"/>
        <end position="376"/>
    </location>
</feature>
<dbReference type="SUPFAM" id="SSF56219">
    <property type="entry name" value="DNase I-like"/>
    <property type="match status" value="1"/>
</dbReference>
<feature type="domain" description="Reverse transcriptase" evidence="4">
    <location>
        <begin position="981"/>
        <end position="1275"/>
    </location>
</feature>
<dbReference type="InterPro" id="IPR001878">
    <property type="entry name" value="Znf_CCHC"/>
</dbReference>
<dbReference type="InterPro" id="IPR043502">
    <property type="entry name" value="DNA/RNA_pol_sf"/>
</dbReference>
<dbReference type="InterPro" id="IPR036691">
    <property type="entry name" value="Endo/exonu/phosph_ase_sf"/>
</dbReference>
<dbReference type="Gene3D" id="4.10.60.10">
    <property type="entry name" value="Zinc finger, CCHC-type"/>
    <property type="match status" value="1"/>
</dbReference>
<feature type="compositionally biased region" description="Polar residues" evidence="2">
    <location>
        <begin position="401"/>
        <end position="419"/>
    </location>
</feature>
<keyword evidence="1" id="KW-0479">Metal-binding</keyword>
<comment type="caution">
    <text evidence="5">The sequence shown here is derived from an EMBL/GenBank/DDBJ whole genome shotgun (WGS) entry which is preliminary data.</text>
</comment>
<dbReference type="OrthoDB" id="2417874at2759"/>
<evidence type="ECO:0000259" key="4">
    <source>
        <dbReference type="PROSITE" id="PS50878"/>
    </source>
</evidence>
<keyword evidence="1" id="KW-0863">Zinc-finger</keyword>
<dbReference type="SMART" id="SM00343">
    <property type="entry name" value="ZnF_C2HC"/>
    <property type="match status" value="2"/>
</dbReference>
<sequence length="1657" mass="187717">MVETRSSQQNNNLNSRSSGSSSQSSQDISGVWTQVVSRGARNKKKQNFSFKPTIVQRSVTDQESSQQVLNDSSSPAPFEVVCPFIKGMEQDSVLIDLSTVKDRSLLNKALLKFNESAEKSDYYEEFLGYRKQTRNYLGHAFLETMWLPTSNGFKTILESGITLADGPFFKGFKSYPADASIVRLTLENLPFLPALLLKAEMEKRLACFGDVLDLGISKTDGIFNGEGYATINLTLNPALEDNQCNVEHEKGSTCTGLKHLEPLSRVIVWNDKDIEQRKILLQWDRMPDFCRNCQSTDHCRADCPDYKKWIRCYHCNQTGHVFQVCPRNDSITSAPGKVRAVAATSSKKGRKTSKGSSDTKKAAPPQAESSTRQSIIQGHEPTKDKPVDSDQLMEEVASHTIIDSSTEAPTLDISSNVSIDNKPDATMTEVPAKSPRSPQLDPSHLIAKVPRTLNSIDISSIRLPSTGPPTSTTLNTQSINSTNDQENLSPPETSGDHPPKHQTLRYDILVLQETHATDPLTIKQFNIQFQTKSSLWTPHCGILSLNNKFTIQSISEGIDGGKYILASIYLTQDMDTTTFTTPIATILNIYGRSDGSASRSAFYSELLDISLIQETLTNNSLNNNNSFIMGDFNYQYSDRKSDGTLVTAPLQWTQLLEDFYVDIFAEEKQITWKSGNRSGILDYIFCNTLSHHNITSLDQHFISNLWSDHALLGFAFQYQASKGRGPGSWKANPFLARNKAFRIALAKHLTDNMDHFTLVKTFSTSQQQWDWVKAEVKLFIKSFQIEDLNCRRKQLLRLQSKRNKILRHQKHRGLIYQILPTLEIQIASLQQSISEIEILKAGKFWRENGEKSPGFLKRMSTARENKRSITGLRDPLTDEMSYTQGSFQEIATQFYSTLFTPDPINELAARELLRSVPSHLKLSTDQQVELLDPILVDDILEESKRTPRRSSPGTDGLPYEILNLVIRFPPYHDLIYNVYNEALTKDKFPKSWNTSLMTLLYKKGDSADMKNYRPLSLANSDYKLFTRIINSRIMSVSQDLISRHQLGFLPGSFIAENGLLCQIIMEVAQRKWSIVEQKDEDPDFRTLDQDIGLLLDQEKAYDRVNLKYLRMVLLKFGFPRKLVTCVYNLMAKNVIRININGHFTEEVRKLRGLKQGDPVSPILYNLAFEPFLLSIIYDQTYQGYLLGTLRTKVLCYADDALVFVHDHLDLSRLTSVMKLFCSASNAKFNNNKVEAFSVSGRDTWDYWRLPLTRLQIRHLHSVEDDKSIIYLGFPLIQSRIQRVNFVASLVAKLKSSVELHSTQSLSVVGRATTSNGYVQLLYNFFDEASSLSSLGMFGHFPKPKVALGLLISSYIQSSALYFRWVQPLLTSDQQAIDNHPVFYMFSHHGVRKQRIGTLDMLYRAIDYIPRSFDQAIINPATALTLPLQAAFYAPPSSSMSAPAKVKQMMVSDVFHYDPYLRLLHWKDTLDPDLLMWKRAPPTIYKGLITGNFKLQQYFVPLCRPASFMDKNISFAPFVNCLSLDVSLTAAKSKVSAKLFRSAFQSTQIAPESLRKVSAASWKYFWSLSLTVVQRNVIYRLINGCIPNRSFLHLVMPTVFDSPLCPVCVVSRDSSSHLLFHCPSKEKVWQGVIFEFLWLTTSIGDIKEAFLSLDFSYL</sequence>
<organism evidence="5 6">
    <name type="scientific">Mucor plumbeus</name>
    <dbReference type="NCBI Taxonomy" id="97098"/>
    <lineage>
        <taxon>Eukaryota</taxon>
        <taxon>Fungi</taxon>
        <taxon>Fungi incertae sedis</taxon>
        <taxon>Mucoromycota</taxon>
        <taxon>Mucoromycotina</taxon>
        <taxon>Mucoromycetes</taxon>
        <taxon>Mucorales</taxon>
        <taxon>Mucorineae</taxon>
        <taxon>Mucoraceae</taxon>
        <taxon>Mucor</taxon>
    </lineage>
</organism>
<dbReference type="EMBL" id="JAEPRC010000198">
    <property type="protein sequence ID" value="KAG2204399.1"/>
    <property type="molecule type" value="Genomic_DNA"/>
</dbReference>
<feature type="compositionally biased region" description="Low complexity" evidence="2">
    <location>
        <begin position="463"/>
        <end position="476"/>
    </location>
</feature>
<dbReference type="PANTHER" id="PTHR19446">
    <property type="entry name" value="REVERSE TRANSCRIPTASES"/>
    <property type="match status" value="1"/>
</dbReference>
<feature type="compositionally biased region" description="Low complexity" evidence="2">
    <location>
        <begin position="1"/>
        <end position="26"/>
    </location>
</feature>